<dbReference type="OrthoDB" id="10504543at2759"/>
<dbReference type="RefSeq" id="XP_001007815.2">
    <property type="nucleotide sequence ID" value="XM_001007815.3"/>
</dbReference>
<dbReference type="eggNOG" id="ENOG502R2MU">
    <property type="taxonomic scope" value="Eukaryota"/>
</dbReference>
<dbReference type="Gene3D" id="2.40.160.10">
    <property type="entry name" value="Porin"/>
    <property type="match status" value="1"/>
</dbReference>
<dbReference type="InParanoid" id="I7MDH0"/>
<dbReference type="GeneID" id="7828990"/>
<reference evidence="2" key="1">
    <citation type="journal article" date="2006" name="PLoS Biol.">
        <title>Macronuclear genome sequence of the ciliate Tetrahymena thermophila, a model eukaryote.</title>
        <authorList>
            <person name="Eisen J.A."/>
            <person name="Coyne R.S."/>
            <person name="Wu M."/>
            <person name="Wu D."/>
            <person name="Thiagarajan M."/>
            <person name="Wortman J.R."/>
            <person name="Badger J.H."/>
            <person name="Ren Q."/>
            <person name="Amedeo P."/>
            <person name="Jones K.M."/>
            <person name="Tallon L.J."/>
            <person name="Delcher A.L."/>
            <person name="Salzberg S.L."/>
            <person name="Silva J.C."/>
            <person name="Haas B.J."/>
            <person name="Majoros W.H."/>
            <person name="Farzad M."/>
            <person name="Carlton J.M."/>
            <person name="Smith R.K. Jr."/>
            <person name="Garg J."/>
            <person name="Pearlman R.E."/>
            <person name="Karrer K.M."/>
            <person name="Sun L."/>
            <person name="Manning G."/>
            <person name="Elde N.C."/>
            <person name="Turkewitz A.P."/>
            <person name="Asai D.J."/>
            <person name="Wilkes D.E."/>
            <person name="Wang Y."/>
            <person name="Cai H."/>
            <person name="Collins K."/>
            <person name="Stewart B.A."/>
            <person name="Lee S.R."/>
            <person name="Wilamowska K."/>
            <person name="Weinberg Z."/>
            <person name="Ruzzo W.L."/>
            <person name="Wloga D."/>
            <person name="Gaertig J."/>
            <person name="Frankel J."/>
            <person name="Tsao C.-C."/>
            <person name="Gorovsky M.A."/>
            <person name="Keeling P.J."/>
            <person name="Waller R.F."/>
            <person name="Patron N.J."/>
            <person name="Cherry J.M."/>
            <person name="Stover N.A."/>
            <person name="Krieger C.J."/>
            <person name="del Toro C."/>
            <person name="Ryder H.F."/>
            <person name="Williamson S.C."/>
            <person name="Barbeau R.A."/>
            <person name="Hamilton E.P."/>
            <person name="Orias E."/>
        </authorList>
    </citation>
    <scope>NUCLEOTIDE SEQUENCE [LARGE SCALE GENOMIC DNA]</scope>
    <source>
        <strain evidence="2">SB210</strain>
    </source>
</reference>
<dbReference type="InterPro" id="IPR023614">
    <property type="entry name" value="Porin_dom_sf"/>
</dbReference>
<evidence type="ECO:0000313" key="2">
    <source>
        <dbReference type="Proteomes" id="UP000009168"/>
    </source>
</evidence>
<dbReference type="OMA" id="FTISNMI"/>
<dbReference type="GO" id="GO:0055085">
    <property type="term" value="P:transmembrane transport"/>
    <property type="evidence" value="ECO:0007669"/>
    <property type="project" value="InterPro"/>
</dbReference>
<proteinExistence type="predicted"/>
<organism evidence="1 2">
    <name type="scientific">Tetrahymena thermophila (strain SB210)</name>
    <dbReference type="NCBI Taxonomy" id="312017"/>
    <lineage>
        <taxon>Eukaryota</taxon>
        <taxon>Sar</taxon>
        <taxon>Alveolata</taxon>
        <taxon>Ciliophora</taxon>
        <taxon>Intramacronucleata</taxon>
        <taxon>Oligohymenophorea</taxon>
        <taxon>Hymenostomatida</taxon>
        <taxon>Tetrahymenina</taxon>
        <taxon>Tetrahymenidae</taxon>
        <taxon>Tetrahymena</taxon>
    </lineage>
</organism>
<dbReference type="AlphaFoldDB" id="I7MDH0"/>
<dbReference type="HOGENOM" id="CLU_853880_0_0_1"/>
<dbReference type="Proteomes" id="UP000009168">
    <property type="component" value="Unassembled WGS sequence"/>
</dbReference>
<dbReference type="KEGG" id="tet:TTHERM_00070770"/>
<dbReference type="GO" id="GO:0005741">
    <property type="term" value="C:mitochondrial outer membrane"/>
    <property type="evidence" value="ECO:0007669"/>
    <property type="project" value="InterPro"/>
</dbReference>
<name>I7MDH0_TETTS</name>
<evidence type="ECO:0000313" key="1">
    <source>
        <dbReference type="EMBL" id="EAR87570.2"/>
    </source>
</evidence>
<dbReference type="Pfam" id="PF01459">
    <property type="entry name" value="Porin_3"/>
    <property type="match status" value="1"/>
</dbReference>
<accession>I7MDH0</accession>
<dbReference type="EMBL" id="GG662853">
    <property type="protein sequence ID" value="EAR87570.2"/>
    <property type="molecule type" value="Genomic_DNA"/>
</dbReference>
<dbReference type="InterPro" id="IPR027246">
    <property type="entry name" value="Porin_Euk/Tom40"/>
</dbReference>
<gene>
    <name evidence="1" type="ORF">TTHERM_00070770</name>
</gene>
<protein>
    <submittedName>
        <fullName evidence="1">Eukaryotic porin protein</fullName>
    </submittedName>
</protein>
<sequence length="326" mass="37784">MSFTTSFSDIFDNQKGVLQTGYVHNNFSTFSFTNQIQNQFKLKAKVYQRIENNGTTSVHNNGLLELDYKNDEWRFSKKIDVNRNISMRIDKLLQQEFVKGHTIFGKFDKDSDSQTESQHNPCIGVYKNFDKYAYKAKFNIETLVAQLKGKAVYDKHSSEDKEQYGTGVSASFDFKQNLFSNAKTLVYYNSLNTSMNMQYQMKRLQRVDDHEASSSQGGEIYYTFLYSLYQKLNDHLSIAVELNHDSNEKKFGMVFGGKYTKFDNVICRAKIDDKFIVNSSFEIDINKNIKFTISNMIDLSLRNKKDATTTSSHYSFPIGFQLDIQQ</sequence>
<keyword evidence="2" id="KW-1185">Reference proteome</keyword>